<keyword evidence="4" id="KW-0238">DNA-binding</keyword>
<evidence type="ECO:0000256" key="2">
    <source>
        <dbReference type="ARBA" id="ARBA00022908"/>
    </source>
</evidence>
<gene>
    <name evidence="9" type="ORF">DFP90_1173</name>
</gene>
<keyword evidence="2" id="KW-0229">DNA integration</keyword>
<evidence type="ECO:0000256" key="7">
    <source>
        <dbReference type="PROSITE-ProRule" id="PRU10137"/>
    </source>
</evidence>
<dbReference type="PROSITE" id="PS00398">
    <property type="entry name" value="RECOMBINASES_2"/>
    <property type="match status" value="1"/>
</dbReference>
<dbReference type="FunFam" id="3.40.50.1390:FF:000001">
    <property type="entry name" value="DNA recombinase"/>
    <property type="match status" value="1"/>
</dbReference>
<dbReference type="SUPFAM" id="SSF53041">
    <property type="entry name" value="Resolvase-like"/>
    <property type="match status" value="1"/>
</dbReference>
<proteinExistence type="inferred from homology"/>
<dbReference type="PANTHER" id="PTHR30461">
    <property type="entry name" value="DNA-INVERTASE FROM LAMBDOID PROPHAGE"/>
    <property type="match status" value="1"/>
</dbReference>
<dbReference type="Proteomes" id="UP000256845">
    <property type="component" value="Unassembled WGS sequence"/>
</dbReference>
<dbReference type="RefSeq" id="WP_181905502.1">
    <property type="nucleotide sequence ID" value="NZ_QRDW01000017.1"/>
</dbReference>
<dbReference type="AlphaFoldDB" id="A0A3D9H3N9"/>
<accession>A0A3D9H3N9</accession>
<keyword evidence="5" id="KW-0233">DNA recombination</keyword>
<dbReference type="PANTHER" id="PTHR30461:SF2">
    <property type="entry name" value="SERINE RECOMBINASE PINE-RELATED"/>
    <property type="match status" value="1"/>
</dbReference>
<dbReference type="Gene3D" id="3.40.50.1390">
    <property type="entry name" value="Resolvase, N-terminal catalytic domain"/>
    <property type="match status" value="1"/>
</dbReference>
<reference evidence="9 10" key="1">
    <citation type="submission" date="2018-07" db="EMBL/GenBank/DDBJ databases">
        <title>Genomic Encyclopedia of Type Strains, Phase III (KMG-III): the genomes of soil and plant-associated and newly described type strains.</title>
        <authorList>
            <person name="Whitman W."/>
        </authorList>
    </citation>
    <scope>NUCLEOTIDE SEQUENCE [LARGE SCALE GENOMIC DNA]</scope>
    <source>
        <strain evidence="9 10">CECT 8488</strain>
    </source>
</reference>
<evidence type="ECO:0000313" key="9">
    <source>
        <dbReference type="EMBL" id="RED44100.1"/>
    </source>
</evidence>
<dbReference type="PROSITE" id="PS00397">
    <property type="entry name" value="RECOMBINASES_1"/>
    <property type="match status" value="1"/>
</dbReference>
<dbReference type="GO" id="GO:0000150">
    <property type="term" value="F:DNA strand exchange activity"/>
    <property type="evidence" value="ECO:0007669"/>
    <property type="project" value="UniProtKB-KW"/>
</dbReference>
<evidence type="ECO:0000256" key="3">
    <source>
        <dbReference type="ARBA" id="ARBA00023100"/>
    </source>
</evidence>
<dbReference type="InterPro" id="IPR050639">
    <property type="entry name" value="SSR_resolvase"/>
</dbReference>
<feature type="active site" description="O-(5'-phospho-DNA)-serine intermediate" evidence="6 7">
    <location>
        <position position="14"/>
    </location>
</feature>
<dbReference type="Pfam" id="PF00239">
    <property type="entry name" value="Resolvase"/>
    <property type="match status" value="1"/>
</dbReference>
<feature type="domain" description="Resolvase/invertase-type recombinase catalytic" evidence="8">
    <location>
        <begin position="6"/>
        <end position="143"/>
    </location>
</feature>
<protein>
    <submittedName>
        <fullName evidence="9">DNA invertase Pin-like site-specific DNA recombinase</fullName>
    </submittedName>
</protein>
<comment type="caution">
    <text evidence="9">The sequence shown here is derived from an EMBL/GenBank/DDBJ whole genome shotgun (WGS) entry which is preliminary data.</text>
</comment>
<comment type="similarity">
    <text evidence="1">Belongs to the site-specific recombinase resolvase family.</text>
</comment>
<evidence type="ECO:0000259" key="8">
    <source>
        <dbReference type="PROSITE" id="PS51736"/>
    </source>
</evidence>
<dbReference type="EMBL" id="QRDW01000017">
    <property type="protein sequence ID" value="RED44100.1"/>
    <property type="molecule type" value="Genomic_DNA"/>
</dbReference>
<dbReference type="GO" id="GO:0003677">
    <property type="term" value="F:DNA binding"/>
    <property type="evidence" value="ECO:0007669"/>
    <property type="project" value="UniProtKB-KW"/>
</dbReference>
<evidence type="ECO:0000256" key="6">
    <source>
        <dbReference type="PIRSR" id="PIRSR606118-50"/>
    </source>
</evidence>
<keyword evidence="10" id="KW-1185">Reference proteome</keyword>
<dbReference type="GO" id="GO:0015074">
    <property type="term" value="P:DNA integration"/>
    <property type="evidence" value="ECO:0007669"/>
    <property type="project" value="UniProtKB-KW"/>
</dbReference>
<dbReference type="InterPro" id="IPR006119">
    <property type="entry name" value="Resolv_N"/>
</dbReference>
<evidence type="ECO:0000256" key="1">
    <source>
        <dbReference type="ARBA" id="ARBA00009913"/>
    </source>
</evidence>
<organism evidence="9 10">
    <name type="scientific">Aestuariispira insulae</name>
    <dbReference type="NCBI Taxonomy" id="1461337"/>
    <lineage>
        <taxon>Bacteria</taxon>
        <taxon>Pseudomonadati</taxon>
        <taxon>Pseudomonadota</taxon>
        <taxon>Alphaproteobacteria</taxon>
        <taxon>Rhodospirillales</taxon>
        <taxon>Kiloniellaceae</taxon>
        <taxon>Aestuariispira</taxon>
    </lineage>
</organism>
<dbReference type="SMART" id="SM00857">
    <property type="entry name" value="Resolvase"/>
    <property type="match status" value="1"/>
</dbReference>
<dbReference type="CDD" id="cd03768">
    <property type="entry name" value="SR_ResInv"/>
    <property type="match status" value="1"/>
</dbReference>
<evidence type="ECO:0000313" key="10">
    <source>
        <dbReference type="Proteomes" id="UP000256845"/>
    </source>
</evidence>
<sequence length="213" mass="23750">MAVPVEKIGYARVSSSDQRLELQIDALKKAGVKEKFLFTDHASGSGLAFKREGLLTALKLLCEGDTFVVWKLDRLGRSVSELIKTLEIIRNKGANLQVLTQPIDTTTSHGKLFFHMVAAFAEFERDLIAERTRDGLAAAKRRGVSLGQKKKLTPAMLQKVVDLRRQGKSYVEIASTLSKNSKTKVSKSTLYSYKEQIEAMLPFDLEEVETDSN</sequence>
<name>A0A3D9H3N9_9PROT</name>
<evidence type="ECO:0000256" key="5">
    <source>
        <dbReference type="ARBA" id="ARBA00023172"/>
    </source>
</evidence>
<dbReference type="InterPro" id="IPR036162">
    <property type="entry name" value="Resolvase-like_N_sf"/>
</dbReference>
<dbReference type="PROSITE" id="PS51736">
    <property type="entry name" value="RECOMBINASES_3"/>
    <property type="match status" value="1"/>
</dbReference>
<keyword evidence="3" id="KW-0230">DNA invertase</keyword>
<evidence type="ECO:0000256" key="4">
    <source>
        <dbReference type="ARBA" id="ARBA00023125"/>
    </source>
</evidence>
<dbReference type="InterPro" id="IPR006118">
    <property type="entry name" value="Recombinase_CS"/>
</dbReference>